<reference evidence="2" key="2">
    <citation type="submission" date="2010-07" db="EMBL/GenBank/DDBJ databases">
        <authorList>
            <consortium name="The Broad Institute Genome Sequencing Platform"/>
            <consortium name="Broad Institute Genome Sequencing Center for Infectious Disease"/>
            <person name="Ma L.-J."/>
            <person name="Dead R."/>
            <person name="Young S."/>
            <person name="Zeng Q."/>
            <person name="Koehrsen M."/>
            <person name="Alvarado L."/>
            <person name="Berlin A."/>
            <person name="Chapman S.B."/>
            <person name="Chen Z."/>
            <person name="Freedman E."/>
            <person name="Gellesch M."/>
            <person name="Goldberg J."/>
            <person name="Griggs A."/>
            <person name="Gujja S."/>
            <person name="Heilman E.R."/>
            <person name="Heiman D."/>
            <person name="Hepburn T."/>
            <person name="Howarth C."/>
            <person name="Jen D."/>
            <person name="Larson L."/>
            <person name="Mehta T."/>
            <person name="Neiman D."/>
            <person name="Pearson M."/>
            <person name="Roberts A."/>
            <person name="Saif S."/>
            <person name="Shea T."/>
            <person name="Shenoy N."/>
            <person name="Sisk P."/>
            <person name="Stolte C."/>
            <person name="Sykes S."/>
            <person name="Walk T."/>
            <person name="White J."/>
            <person name="Yandava C."/>
            <person name="Haas B."/>
            <person name="Nusbaum C."/>
            <person name="Birren B."/>
        </authorList>
    </citation>
    <scope>NUCLEOTIDE SEQUENCE</scope>
    <source>
        <strain evidence="2">R3-111a-1</strain>
    </source>
</reference>
<evidence type="ECO:0000313" key="4">
    <source>
        <dbReference type="Proteomes" id="UP000006039"/>
    </source>
</evidence>
<name>J3NZ27_GAET3</name>
<evidence type="ECO:0000313" key="2">
    <source>
        <dbReference type="EMBL" id="EJT76610.1"/>
    </source>
</evidence>
<feature type="region of interest" description="Disordered" evidence="1">
    <location>
        <begin position="16"/>
        <end position="47"/>
    </location>
</feature>
<reference evidence="3" key="5">
    <citation type="submission" date="2018-04" db="UniProtKB">
        <authorList>
            <consortium name="EnsemblFungi"/>
        </authorList>
    </citation>
    <scope>IDENTIFICATION</scope>
    <source>
        <strain evidence="3">R3-111a-1</strain>
    </source>
</reference>
<protein>
    <submittedName>
        <fullName evidence="2 3">Uncharacterized protein</fullName>
    </submittedName>
</protein>
<gene>
    <name evidence="3" type="primary">20346985</name>
    <name evidence="2" type="ORF">GGTG_06527</name>
</gene>
<sequence length="134" mass="14656">MGEVIRKYQGAEAWEEEELTEGDTKRQQRKTLMSTWAPRADGEEGAAAAPTLGLASSPAALVECGRPAIECCTMADGCVVGMRGTSPLRSWPRPREANDTRRANRLIRADTDTKEGITMQRPPGARVWVAPFLI</sequence>
<dbReference type="EMBL" id="GL385397">
    <property type="protein sequence ID" value="EJT76610.1"/>
    <property type="molecule type" value="Genomic_DNA"/>
</dbReference>
<dbReference type="GeneID" id="20346985"/>
<reference evidence="4" key="1">
    <citation type="submission" date="2010-07" db="EMBL/GenBank/DDBJ databases">
        <title>The genome sequence of Gaeumannomyces graminis var. tritici strain R3-111a-1.</title>
        <authorList>
            <consortium name="The Broad Institute Genome Sequencing Platform"/>
            <person name="Ma L.-J."/>
            <person name="Dead R."/>
            <person name="Young S."/>
            <person name="Zeng Q."/>
            <person name="Koehrsen M."/>
            <person name="Alvarado L."/>
            <person name="Berlin A."/>
            <person name="Chapman S.B."/>
            <person name="Chen Z."/>
            <person name="Freedman E."/>
            <person name="Gellesch M."/>
            <person name="Goldberg J."/>
            <person name="Griggs A."/>
            <person name="Gujja S."/>
            <person name="Heilman E.R."/>
            <person name="Heiman D."/>
            <person name="Hepburn T."/>
            <person name="Howarth C."/>
            <person name="Jen D."/>
            <person name="Larson L."/>
            <person name="Mehta T."/>
            <person name="Neiman D."/>
            <person name="Pearson M."/>
            <person name="Roberts A."/>
            <person name="Saif S."/>
            <person name="Shea T."/>
            <person name="Shenoy N."/>
            <person name="Sisk P."/>
            <person name="Stolte C."/>
            <person name="Sykes S."/>
            <person name="Walk T."/>
            <person name="White J."/>
            <person name="Yandava C."/>
            <person name="Haas B."/>
            <person name="Nusbaum C."/>
            <person name="Birren B."/>
        </authorList>
    </citation>
    <scope>NUCLEOTIDE SEQUENCE [LARGE SCALE GENOMIC DNA]</scope>
    <source>
        <strain evidence="4">R3-111a-1</strain>
    </source>
</reference>
<accession>J3NZ27</accession>
<reference evidence="2" key="3">
    <citation type="submission" date="2010-09" db="EMBL/GenBank/DDBJ databases">
        <title>Annotation of Gaeumannomyces graminis var. tritici R3-111a-1.</title>
        <authorList>
            <consortium name="The Broad Institute Genome Sequencing Platform"/>
            <person name="Ma L.-J."/>
            <person name="Dead R."/>
            <person name="Young S.K."/>
            <person name="Zeng Q."/>
            <person name="Gargeya S."/>
            <person name="Fitzgerald M."/>
            <person name="Haas B."/>
            <person name="Abouelleil A."/>
            <person name="Alvarado L."/>
            <person name="Arachchi H.M."/>
            <person name="Berlin A."/>
            <person name="Brown A."/>
            <person name="Chapman S.B."/>
            <person name="Chen Z."/>
            <person name="Dunbar C."/>
            <person name="Freedman E."/>
            <person name="Gearin G."/>
            <person name="Gellesch M."/>
            <person name="Goldberg J."/>
            <person name="Griggs A."/>
            <person name="Gujja S."/>
            <person name="Heiman D."/>
            <person name="Howarth C."/>
            <person name="Larson L."/>
            <person name="Lui A."/>
            <person name="MacDonald P.J.P."/>
            <person name="Mehta T."/>
            <person name="Montmayeur A."/>
            <person name="Murphy C."/>
            <person name="Neiman D."/>
            <person name="Pearson M."/>
            <person name="Priest M."/>
            <person name="Roberts A."/>
            <person name="Saif S."/>
            <person name="Shea T."/>
            <person name="Shenoy N."/>
            <person name="Sisk P."/>
            <person name="Stolte C."/>
            <person name="Sykes S."/>
            <person name="Yandava C."/>
            <person name="Wortman J."/>
            <person name="Nusbaum C."/>
            <person name="Birren B."/>
        </authorList>
    </citation>
    <scope>NUCLEOTIDE SEQUENCE</scope>
    <source>
        <strain evidence="2">R3-111a-1</strain>
    </source>
</reference>
<organism evidence="2">
    <name type="scientific">Gaeumannomyces tritici (strain R3-111a-1)</name>
    <name type="common">Wheat and barley take-all root rot fungus</name>
    <name type="synonym">Gaeumannomyces graminis var. tritici</name>
    <dbReference type="NCBI Taxonomy" id="644352"/>
    <lineage>
        <taxon>Eukaryota</taxon>
        <taxon>Fungi</taxon>
        <taxon>Dikarya</taxon>
        <taxon>Ascomycota</taxon>
        <taxon>Pezizomycotina</taxon>
        <taxon>Sordariomycetes</taxon>
        <taxon>Sordariomycetidae</taxon>
        <taxon>Magnaporthales</taxon>
        <taxon>Magnaporthaceae</taxon>
        <taxon>Gaeumannomyces</taxon>
    </lineage>
</organism>
<reference evidence="3" key="4">
    <citation type="journal article" date="2015" name="G3 (Bethesda)">
        <title>Genome sequences of three phytopathogenic species of the Magnaporthaceae family of fungi.</title>
        <authorList>
            <person name="Okagaki L.H."/>
            <person name="Nunes C.C."/>
            <person name="Sailsbery J."/>
            <person name="Clay B."/>
            <person name="Brown D."/>
            <person name="John T."/>
            <person name="Oh Y."/>
            <person name="Young N."/>
            <person name="Fitzgerald M."/>
            <person name="Haas B.J."/>
            <person name="Zeng Q."/>
            <person name="Young S."/>
            <person name="Adiconis X."/>
            <person name="Fan L."/>
            <person name="Levin J.Z."/>
            <person name="Mitchell T.K."/>
            <person name="Okubara P.A."/>
            <person name="Farman M.L."/>
            <person name="Kohn L.M."/>
            <person name="Birren B."/>
            <person name="Ma L.-J."/>
            <person name="Dean R.A."/>
        </authorList>
    </citation>
    <scope>NUCLEOTIDE SEQUENCE</scope>
    <source>
        <strain evidence="3">R3-111a-1</strain>
    </source>
</reference>
<evidence type="ECO:0000256" key="1">
    <source>
        <dbReference type="SAM" id="MobiDB-lite"/>
    </source>
</evidence>
<dbReference type="AlphaFoldDB" id="J3NZ27"/>
<evidence type="ECO:0000313" key="3">
    <source>
        <dbReference type="EnsemblFungi" id="EJT76610"/>
    </source>
</evidence>
<dbReference type="RefSeq" id="XP_009222610.1">
    <property type="nucleotide sequence ID" value="XM_009224346.1"/>
</dbReference>
<dbReference type="Proteomes" id="UP000006039">
    <property type="component" value="Unassembled WGS sequence"/>
</dbReference>
<dbReference type="VEuPathDB" id="FungiDB:GGTG_06527"/>
<dbReference type="HOGENOM" id="CLU_1896345_0_0_1"/>
<dbReference type="EnsemblFungi" id="EJT76610">
    <property type="protein sequence ID" value="EJT76610"/>
    <property type="gene ID" value="GGTG_06527"/>
</dbReference>
<proteinExistence type="predicted"/>
<keyword evidence="4" id="KW-1185">Reference proteome</keyword>